<organism evidence="4 5">
    <name type="scientific">Sphingomonas colocasiae</name>
    <dbReference type="NCBI Taxonomy" id="1848973"/>
    <lineage>
        <taxon>Bacteria</taxon>
        <taxon>Pseudomonadati</taxon>
        <taxon>Pseudomonadota</taxon>
        <taxon>Alphaproteobacteria</taxon>
        <taxon>Sphingomonadales</taxon>
        <taxon>Sphingomonadaceae</taxon>
        <taxon>Sphingomonas</taxon>
    </lineage>
</organism>
<evidence type="ECO:0000313" key="5">
    <source>
        <dbReference type="Proteomes" id="UP000706039"/>
    </source>
</evidence>
<keyword evidence="3" id="KW-0732">Signal</keyword>
<evidence type="ECO:0000256" key="1">
    <source>
        <dbReference type="ARBA" id="ARBA00005622"/>
    </source>
</evidence>
<dbReference type="SUPFAM" id="SSF53474">
    <property type="entry name" value="alpha/beta-Hydrolases"/>
    <property type="match status" value="1"/>
</dbReference>
<dbReference type="PANTHER" id="PTHR40841">
    <property type="entry name" value="SIDEROPHORE TRIACETYLFUSARININE C ESTERASE"/>
    <property type="match status" value="1"/>
</dbReference>
<dbReference type="Proteomes" id="UP000706039">
    <property type="component" value="Unassembled WGS sequence"/>
</dbReference>
<keyword evidence="5" id="KW-1185">Reference proteome</keyword>
<dbReference type="InterPro" id="IPR052558">
    <property type="entry name" value="Siderophore_Hydrolase_D"/>
</dbReference>
<evidence type="ECO:0000256" key="3">
    <source>
        <dbReference type="SAM" id="SignalP"/>
    </source>
</evidence>
<dbReference type="Pfam" id="PF00756">
    <property type="entry name" value="Esterase"/>
    <property type="match status" value="1"/>
</dbReference>
<keyword evidence="2" id="KW-0378">Hydrolase</keyword>
<comment type="caution">
    <text evidence="4">The sequence shown here is derived from an EMBL/GenBank/DDBJ whole genome shotgun (WGS) entry which is preliminary data.</text>
</comment>
<dbReference type="PANTHER" id="PTHR40841:SF2">
    <property type="entry name" value="SIDEROPHORE-DEGRADING ESTERASE (EUROFUNG)"/>
    <property type="match status" value="1"/>
</dbReference>
<dbReference type="InterPro" id="IPR000801">
    <property type="entry name" value="Esterase-like"/>
</dbReference>
<feature type="signal peptide" evidence="3">
    <location>
        <begin position="1"/>
        <end position="20"/>
    </location>
</feature>
<evidence type="ECO:0000256" key="2">
    <source>
        <dbReference type="ARBA" id="ARBA00022801"/>
    </source>
</evidence>
<reference evidence="4 5" key="1">
    <citation type="submission" date="2021-08" db="EMBL/GenBank/DDBJ databases">
        <authorList>
            <person name="Tuo L."/>
        </authorList>
    </citation>
    <scope>NUCLEOTIDE SEQUENCE [LARGE SCALE GENOMIC DNA]</scope>
    <source>
        <strain evidence="4 5">JCM 31229</strain>
    </source>
</reference>
<gene>
    <name evidence="4" type="ORF">K7G82_09210</name>
</gene>
<evidence type="ECO:0000313" key="4">
    <source>
        <dbReference type="EMBL" id="MBY8822469.1"/>
    </source>
</evidence>
<dbReference type="EMBL" id="JAINVV010000004">
    <property type="protein sequence ID" value="MBY8822469.1"/>
    <property type="molecule type" value="Genomic_DNA"/>
</dbReference>
<feature type="chain" id="PRO_5046544903" description="Alpha/beta hydrolase" evidence="3">
    <location>
        <begin position="21"/>
        <end position="328"/>
    </location>
</feature>
<dbReference type="InterPro" id="IPR029058">
    <property type="entry name" value="AB_hydrolase_fold"/>
</dbReference>
<accession>A0ABS7PN99</accession>
<dbReference type="Gene3D" id="3.40.50.1820">
    <property type="entry name" value="alpha/beta hydrolase"/>
    <property type="match status" value="1"/>
</dbReference>
<protein>
    <recommendedName>
        <fullName evidence="6">Alpha/beta hydrolase</fullName>
    </recommendedName>
</protein>
<name>A0ABS7PN99_9SPHN</name>
<sequence>MRIYVSALAAALVWSSAAAAQAPATTATAPKTPVTVAFSQQMDFTAKANGKDYRLFIAMPLTPPPPGGYPVVYVLDGNAYFGSVVEATRARSALGGEIAGAVVVGIGYPTDNLLTMMGRRFYDLTPAQPTDGERQKMETTMKLMGVDGIEYAGADVLLDIIEKEIKPLVGASLPIDPKRGVLLGHSIGGLAVLNALFKRPSAFDAYVAISPSIWWAGRDVLKGEPAFAGKLAAGLSPRVFIGVGSLEQAVPDPLPPGMTREQATAHMAEAAMVDNAVALGKQLQGLRGGAGYKVVYKVFEGETHGSVPWATFKPAFDLALPAKPAAKP</sequence>
<dbReference type="RefSeq" id="WP_222989547.1">
    <property type="nucleotide sequence ID" value="NZ_JAINVV010000004.1"/>
</dbReference>
<proteinExistence type="inferred from homology"/>
<comment type="similarity">
    <text evidence="1">Belongs to the esterase D family.</text>
</comment>
<evidence type="ECO:0008006" key="6">
    <source>
        <dbReference type="Google" id="ProtNLM"/>
    </source>
</evidence>